<dbReference type="InterPro" id="IPR004910">
    <property type="entry name" value="Yippee/Mis18/Cereblon"/>
</dbReference>
<evidence type="ECO:0000256" key="3">
    <source>
        <dbReference type="ARBA" id="ARBA00022833"/>
    </source>
</evidence>
<organism evidence="6 7">
    <name type="scientific">Marasmiellus scandens</name>
    <dbReference type="NCBI Taxonomy" id="2682957"/>
    <lineage>
        <taxon>Eukaryota</taxon>
        <taxon>Fungi</taxon>
        <taxon>Dikarya</taxon>
        <taxon>Basidiomycota</taxon>
        <taxon>Agaricomycotina</taxon>
        <taxon>Agaricomycetes</taxon>
        <taxon>Agaricomycetidae</taxon>
        <taxon>Agaricales</taxon>
        <taxon>Marasmiineae</taxon>
        <taxon>Omphalotaceae</taxon>
        <taxon>Marasmiellus</taxon>
    </lineage>
</organism>
<evidence type="ECO:0000313" key="6">
    <source>
        <dbReference type="EMBL" id="KAK7472855.1"/>
    </source>
</evidence>
<feature type="region of interest" description="Disordered" evidence="4">
    <location>
        <begin position="14"/>
        <end position="44"/>
    </location>
</feature>
<evidence type="ECO:0000259" key="5">
    <source>
        <dbReference type="PROSITE" id="PS51792"/>
    </source>
</evidence>
<accession>A0ABR1K834</accession>
<evidence type="ECO:0000313" key="7">
    <source>
        <dbReference type="Proteomes" id="UP001498398"/>
    </source>
</evidence>
<gene>
    <name evidence="6" type="ORF">VKT23_000963</name>
</gene>
<keyword evidence="2" id="KW-0479">Metal-binding</keyword>
<sequence length="176" mass="19822">MSVLRINTSAAVGELDFSKPPPTPRRLPSLPQSGPASRPRPRPLPPIPRALACKKCQSLVTSVSLLLPLESIPVHSRAFRGFSNRVSLFTEIQNVRLSPPKVRLMSSGAHTVQELCCVKCSCYLGFKILRAHERSERWKEGHYLLELEKLAARLDNYRPRIPYRRHISSDSEDSIS</sequence>
<comment type="similarity">
    <text evidence="1">Belongs to the yippee family.</text>
</comment>
<feature type="domain" description="Yippee" evidence="5">
    <location>
        <begin position="49"/>
        <end position="154"/>
    </location>
</feature>
<proteinExistence type="inferred from homology"/>
<dbReference type="PROSITE" id="PS51792">
    <property type="entry name" value="YIPPEE"/>
    <property type="match status" value="1"/>
</dbReference>
<evidence type="ECO:0000256" key="4">
    <source>
        <dbReference type="SAM" id="MobiDB-lite"/>
    </source>
</evidence>
<feature type="compositionally biased region" description="Low complexity" evidence="4">
    <location>
        <begin position="26"/>
        <end position="37"/>
    </location>
</feature>
<dbReference type="InterPro" id="IPR034751">
    <property type="entry name" value="Yippee"/>
</dbReference>
<evidence type="ECO:0000256" key="1">
    <source>
        <dbReference type="ARBA" id="ARBA00005613"/>
    </source>
</evidence>
<dbReference type="EMBL" id="JBANRG010000001">
    <property type="protein sequence ID" value="KAK7472855.1"/>
    <property type="molecule type" value="Genomic_DNA"/>
</dbReference>
<dbReference type="InterPro" id="IPR039058">
    <property type="entry name" value="Yippee_fam"/>
</dbReference>
<dbReference type="Proteomes" id="UP001498398">
    <property type="component" value="Unassembled WGS sequence"/>
</dbReference>
<keyword evidence="7" id="KW-1185">Reference proteome</keyword>
<evidence type="ECO:0000256" key="2">
    <source>
        <dbReference type="ARBA" id="ARBA00022723"/>
    </source>
</evidence>
<name>A0ABR1K834_9AGAR</name>
<protein>
    <recommendedName>
        <fullName evidence="5">Yippee domain-containing protein</fullName>
    </recommendedName>
</protein>
<dbReference type="PANTHER" id="PTHR13848">
    <property type="entry name" value="PROTEIN YIPPEE-LIKE CG15309-RELATED"/>
    <property type="match status" value="1"/>
</dbReference>
<reference evidence="6 7" key="1">
    <citation type="submission" date="2024-01" db="EMBL/GenBank/DDBJ databases">
        <title>A draft genome for the cacao thread blight pathogen Marasmiellus scandens.</title>
        <authorList>
            <person name="Baruah I.K."/>
            <person name="Leung J."/>
            <person name="Bukari Y."/>
            <person name="Amoako-Attah I."/>
            <person name="Meinhardt L.W."/>
            <person name="Bailey B.A."/>
            <person name="Cohen S.P."/>
        </authorList>
    </citation>
    <scope>NUCLEOTIDE SEQUENCE [LARGE SCALE GENOMIC DNA]</scope>
    <source>
        <strain evidence="6 7">GH-19</strain>
    </source>
</reference>
<comment type="caution">
    <text evidence="6">The sequence shown here is derived from an EMBL/GenBank/DDBJ whole genome shotgun (WGS) entry which is preliminary data.</text>
</comment>
<keyword evidence="3" id="KW-0862">Zinc</keyword>
<dbReference type="Pfam" id="PF03226">
    <property type="entry name" value="Yippee-Mis18"/>
    <property type="match status" value="1"/>
</dbReference>